<dbReference type="OrthoDB" id="9779699at2"/>
<evidence type="ECO:0000313" key="2">
    <source>
        <dbReference type="EMBL" id="TPG30782.1"/>
    </source>
</evidence>
<dbReference type="Proteomes" id="UP000319212">
    <property type="component" value="Unassembled WGS sequence"/>
</dbReference>
<comment type="caution">
    <text evidence="2">The sequence shown here is derived from an EMBL/GenBank/DDBJ whole genome shotgun (WGS) entry which is preliminary data.</text>
</comment>
<feature type="region of interest" description="Disordered" evidence="1">
    <location>
        <begin position="1"/>
        <end position="22"/>
    </location>
</feature>
<dbReference type="RefSeq" id="WP_140839078.1">
    <property type="nucleotide sequence ID" value="NZ_RCZI01000001.1"/>
</dbReference>
<dbReference type="EMBL" id="RCZI01000001">
    <property type="protein sequence ID" value="TPG30782.1"/>
    <property type="molecule type" value="Genomic_DNA"/>
</dbReference>
<dbReference type="InterPro" id="IPR012469">
    <property type="entry name" value="DUF1688"/>
</dbReference>
<sequence length="470" mass="50468">MSRDNYGLKPVPPDADAAVPQVDGQGRVDPLQELRVDFNEPTAAAGWLRTTAAVRERAAQLLARARRGESEWFTIGADSALDEAARSVADVTRERYPSGRIPFHSRWRHFEAGGVDRLAELDKLLGDHVSARERARIQIDLVLVSVLLDAGAGADWHYVESATGQRFTRSEGLGVASFHAFTSGLFSSNPDRPLQADAAGLRALVTDRLAQAFQLSDVNPLVGIAGRATLLRRLGEALGEQPEIFGDDGRPGRLFDTLVGAYGPEAPPTAEVKVHELLSTVLTGLSGIWPAANSIDSIAADGSDMAGGIVSSDPAHALGDCWRHGAAHGPGLTNGWVPFHKLSQWLTYSLLEPFDRAGVRVSGLDALTGLPEYRNGGLLIDTGVIVPRSAALLERSWKVGDEFIVEWRALTVALLDELAPRVRTLLGRSAEELPLACVLEGGTWAAGRVLAQRLRNGAPPFRIESDGTVF</sequence>
<organism evidence="2 3">
    <name type="scientific">Variovorax guangxiensis</name>
    <dbReference type="NCBI Taxonomy" id="1775474"/>
    <lineage>
        <taxon>Bacteria</taxon>
        <taxon>Pseudomonadati</taxon>
        <taxon>Pseudomonadota</taxon>
        <taxon>Betaproteobacteria</taxon>
        <taxon>Burkholderiales</taxon>
        <taxon>Comamonadaceae</taxon>
        <taxon>Variovorax</taxon>
    </lineage>
</organism>
<dbReference type="AlphaFoldDB" id="A0A502E225"/>
<evidence type="ECO:0000313" key="3">
    <source>
        <dbReference type="Proteomes" id="UP000319212"/>
    </source>
</evidence>
<dbReference type="PANTHER" id="PTHR31687:SF3">
    <property type="entry name" value="PROTEIN URG3"/>
    <property type="match status" value="1"/>
</dbReference>
<name>A0A502E225_9BURK</name>
<accession>A0A502E225</accession>
<proteinExistence type="predicted"/>
<reference evidence="2 3" key="1">
    <citation type="journal article" date="2019" name="Environ. Microbiol.">
        <title>Species interactions and distinct microbial communities in high Arctic permafrost affected cryosols are associated with the CH4 and CO2 gas fluxes.</title>
        <authorList>
            <person name="Altshuler I."/>
            <person name="Hamel J."/>
            <person name="Turney S."/>
            <person name="Magnuson E."/>
            <person name="Levesque R."/>
            <person name="Greer C."/>
            <person name="Whyte L.G."/>
        </authorList>
    </citation>
    <scope>NUCLEOTIDE SEQUENCE [LARGE SCALE GENOMIC DNA]</scope>
    <source>
        <strain evidence="2 3">S06.C</strain>
    </source>
</reference>
<evidence type="ECO:0000256" key="1">
    <source>
        <dbReference type="SAM" id="MobiDB-lite"/>
    </source>
</evidence>
<dbReference type="PANTHER" id="PTHR31687">
    <property type="match status" value="1"/>
</dbReference>
<dbReference type="Pfam" id="PF07958">
    <property type="entry name" value="DUF1688"/>
    <property type="match status" value="1"/>
</dbReference>
<gene>
    <name evidence="2" type="ORF">EAH82_04800</name>
</gene>
<protein>
    <submittedName>
        <fullName evidence="2">DUF1688 family protein</fullName>
    </submittedName>
</protein>